<dbReference type="GO" id="GO:0016042">
    <property type="term" value="P:lipid catabolic process"/>
    <property type="evidence" value="ECO:0007669"/>
    <property type="project" value="UniProtKB-KW"/>
</dbReference>
<dbReference type="PANTHER" id="PTHR45648:SF180">
    <property type="entry name" value="OS04G0561800 PROTEIN"/>
    <property type="match status" value="1"/>
</dbReference>
<evidence type="ECO:0000256" key="2">
    <source>
        <dbReference type="ARBA" id="ARBA00022801"/>
    </source>
</evidence>
<name>A0A067FZ44_CITSI</name>
<keyword evidence="2" id="KW-0378">Hydrolase</keyword>
<dbReference type="EMBL" id="KK784889">
    <property type="protein sequence ID" value="KDO71420.1"/>
    <property type="molecule type" value="Genomic_DNA"/>
</dbReference>
<dbReference type="AlphaFoldDB" id="A0A067FZ44"/>
<evidence type="ECO:0000313" key="6">
    <source>
        <dbReference type="EMBL" id="KDO71420.1"/>
    </source>
</evidence>
<proteinExistence type="inferred from homology"/>
<dbReference type="Gene3D" id="3.40.50.1110">
    <property type="entry name" value="SGNH hydrolase"/>
    <property type="match status" value="1"/>
</dbReference>
<evidence type="ECO:0000313" key="7">
    <source>
        <dbReference type="Proteomes" id="UP000027120"/>
    </source>
</evidence>
<evidence type="ECO:0000256" key="3">
    <source>
        <dbReference type="ARBA" id="ARBA00022963"/>
    </source>
</evidence>
<comment type="similarity">
    <text evidence="1">Belongs to the 'GDSL' lipolytic enzyme family.</text>
</comment>
<keyword evidence="4" id="KW-0443">Lipid metabolism</keyword>
<dbReference type="InterPro" id="IPR051058">
    <property type="entry name" value="GDSL_Est/Lipase"/>
</dbReference>
<dbReference type="InterPro" id="IPR001087">
    <property type="entry name" value="GDSL"/>
</dbReference>
<gene>
    <name evidence="6" type="ORF">CISIN_1g0486651mg</name>
</gene>
<keyword evidence="3" id="KW-0442">Lipid degradation</keyword>
<feature type="non-terminal residue" evidence="6">
    <location>
        <position position="182"/>
    </location>
</feature>
<dbReference type="GO" id="GO:0016788">
    <property type="term" value="F:hydrolase activity, acting on ester bonds"/>
    <property type="evidence" value="ECO:0007669"/>
    <property type="project" value="InterPro"/>
</dbReference>
<keyword evidence="7" id="KW-1185">Reference proteome</keyword>
<dbReference type="InterPro" id="IPR036514">
    <property type="entry name" value="SGNH_hydro_sf"/>
</dbReference>
<keyword evidence="5" id="KW-0732">Signal</keyword>
<dbReference type="PANTHER" id="PTHR45648">
    <property type="entry name" value="GDSL LIPASE/ACYLHYDROLASE FAMILY PROTEIN (AFU_ORTHOLOGUE AFUA_4G14700)"/>
    <property type="match status" value="1"/>
</dbReference>
<feature type="chain" id="PRO_5001637528" evidence="5">
    <location>
        <begin position="22"/>
        <end position="182"/>
    </location>
</feature>
<sequence>MAKKYTWCFLLVLMSIAIVAAHIGETAVPAVFIFGDSTMDVGTNNFLPVSQEIKADFYYNGIDYPFSEPTGRFSNGYNTADRIGMNILEGVNFASGGSGILNTTGLVYNNFMSLGEQINLFATVLSNITELCGPAAAATLLSKSLFIVSSGSNDILEQQRSRAPLSPDFLDNLQSTYADHLR</sequence>
<dbReference type="Proteomes" id="UP000027120">
    <property type="component" value="Unassembled WGS sequence"/>
</dbReference>
<feature type="signal peptide" evidence="5">
    <location>
        <begin position="1"/>
        <end position="21"/>
    </location>
</feature>
<accession>A0A067FZ44</accession>
<dbReference type="STRING" id="2711.A0A067FZ44"/>
<evidence type="ECO:0000256" key="4">
    <source>
        <dbReference type="ARBA" id="ARBA00023098"/>
    </source>
</evidence>
<dbReference type="Pfam" id="PF00657">
    <property type="entry name" value="Lipase_GDSL"/>
    <property type="match status" value="1"/>
</dbReference>
<evidence type="ECO:0000256" key="5">
    <source>
        <dbReference type="SAM" id="SignalP"/>
    </source>
</evidence>
<evidence type="ECO:0000256" key="1">
    <source>
        <dbReference type="ARBA" id="ARBA00008668"/>
    </source>
</evidence>
<protein>
    <submittedName>
        <fullName evidence="6">Uncharacterized protein</fullName>
    </submittedName>
</protein>
<organism evidence="6 7">
    <name type="scientific">Citrus sinensis</name>
    <name type="common">Sweet orange</name>
    <name type="synonym">Citrus aurantium var. sinensis</name>
    <dbReference type="NCBI Taxonomy" id="2711"/>
    <lineage>
        <taxon>Eukaryota</taxon>
        <taxon>Viridiplantae</taxon>
        <taxon>Streptophyta</taxon>
        <taxon>Embryophyta</taxon>
        <taxon>Tracheophyta</taxon>
        <taxon>Spermatophyta</taxon>
        <taxon>Magnoliopsida</taxon>
        <taxon>eudicotyledons</taxon>
        <taxon>Gunneridae</taxon>
        <taxon>Pentapetalae</taxon>
        <taxon>rosids</taxon>
        <taxon>malvids</taxon>
        <taxon>Sapindales</taxon>
        <taxon>Rutaceae</taxon>
        <taxon>Aurantioideae</taxon>
        <taxon>Citrus</taxon>
    </lineage>
</organism>
<reference evidence="6 7" key="1">
    <citation type="submission" date="2014-04" db="EMBL/GenBank/DDBJ databases">
        <authorList>
            <consortium name="International Citrus Genome Consortium"/>
            <person name="Gmitter F."/>
            <person name="Chen C."/>
            <person name="Farmerie W."/>
            <person name="Harkins T."/>
            <person name="Desany B."/>
            <person name="Mohiuddin M."/>
            <person name="Kodira C."/>
            <person name="Borodovsky M."/>
            <person name="Lomsadze A."/>
            <person name="Burns P."/>
            <person name="Jenkins J."/>
            <person name="Prochnik S."/>
            <person name="Shu S."/>
            <person name="Chapman J."/>
            <person name="Pitluck S."/>
            <person name="Schmutz J."/>
            <person name="Rokhsar D."/>
        </authorList>
    </citation>
    <scope>NUCLEOTIDE SEQUENCE</scope>
</reference>